<keyword evidence="1" id="KW-0732">Signal</keyword>
<reference evidence="2 3" key="1">
    <citation type="submission" date="2018-12" db="EMBL/GenBank/DDBJ databases">
        <title>Hymenobacter gummosus sp. nov., isolated from a spring.</title>
        <authorList>
            <person name="Nie L."/>
        </authorList>
    </citation>
    <scope>NUCLEOTIDE SEQUENCE [LARGE SCALE GENOMIC DNA]</scope>
    <source>
        <strain evidence="2 3">KCTC 52166</strain>
    </source>
</reference>
<name>A0A3S0J9W4_9BACT</name>
<dbReference type="OrthoDB" id="9812256at2"/>
<dbReference type="EMBL" id="RXOF01000025">
    <property type="protein sequence ID" value="RTQ44710.1"/>
    <property type="molecule type" value="Genomic_DNA"/>
</dbReference>
<dbReference type="AlphaFoldDB" id="A0A3S0J9W4"/>
<feature type="signal peptide" evidence="1">
    <location>
        <begin position="1"/>
        <end position="22"/>
    </location>
</feature>
<evidence type="ECO:0000313" key="2">
    <source>
        <dbReference type="EMBL" id="RTQ44710.1"/>
    </source>
</evidence>
<keyword evidence="3" id="KW-1185">Reference proteome</keyword>
<feature type="chain" id="PRO_5018760050" evidence="1">
    <location>
        <begin position="23"/>
        <end position="338"/>
    </location>
</feature>
<accession>A0A3S0J9W4</accession>
<gene>
    <name evidence="2" type="ORF">EJV47_27340</name>
</gene>
<protein>
    <submittedName>
        <fullName evidence="2">Uncharacterized protein</fullName>
    </submittedName>
</protein>
<evidence type="ECO:0000256" key="1">
    <source>
        <dbReference type="SAM" id="SignalP"/>
    </source>
</evidence>
<sequence length="338" mass="38356">MRLFSRFVCLLLLLLPAAAVHAQKGPFALKTLKLPAELTERSQQFSGLCLRGSQLLLLGESRLQERMEPKVYALDLPSVDAQLAGKPGELTYKKYRIQGLEGIRARIDSLCQVYEGLEGLTLVGDEAYMSIETTTPSAYCYLIRGTFHDATATITLDAKYLVPLPKPALLNGTHVHNAGFESLTNYHQRLLALFEYNYFPQDNYAYELPTTAGAELPRFVPVDRLPFRVTDMVYEGENRFTAINYFFRGDEDAVYRPAPTDPNARFIQDGAGFKNYCRLIRISYKGKKVSWKPLYELPAEYMTYNWEGLAAYHGGYFLINDKYGPSNQSTLLYLQKTK</sequence>
<dbReference type="RefSeq" id="WP_126696402.1">
    <property type="nucleotide sequence ID" value="NZ_RXOF01000025.1"/>
</dbReference>
<proteinExistence type="predicted"/>
<comment type="caution">
    <text evidence="2">The sequence shown here is derived from an EMBL/GenBank/DDBJ whole genome shotgun (WGS) entry which is preliminary data.</text>
</comment>
<dbReference type="Proteomes" id="UP000282184">
    <property type="component" value="Unassembled WGS sequence"/>
</dbReference>
<evidence type="ECO:0000313" key="3">
    <source>
        <dbReference type="Proteomes" id="UP000282184"/>
    </source>
</evidence>
<organism evidence="2 3">
    <name type="scientific">Hymenobacter gummosus</name>
    <dbReference type="NCBI Taxonomy" id="1776032"/>
    <lineage>
        <taxon>Bacteria</taxon>
        <taxon>Pseudomonadati</taxon>
        <taxon>Bacteroidota</taxon>
        <taxon>Cytophagia</taxon>
        <taxon>Cytophagales</taxon>
        <taxon>Hymenobacteraceae</taxon>
        <taxon>Hymenobacter</taxon>
    </lineage>
</organism>